<keyword evidence="3" id="KW-1185">Reference proteome</keyword>
<dbReference type="EMBL" id="MU005777">
    <property type="protein sequence ID" value="KAF2705788.1"/>
    <property type="molecule type" value="Genomic_DNA"/>
</dbReference>
<keyword evidence="1" id="KW-0732">Signal</keyword>
<dbReference type="Proteomes" id="UP000799428">
    <property type="component" value="Unassembled WGS sequence"/>
</dbReference>
<evidence type="ECO:0000313" key="3">
    <source>
        <dbReference type="Proteomes" id="UP000799428"/>
    </source>
</evidence>
<feature type="signal peptide" evidence="1">
    <location>
        <begin position="1"/>
        <end position="20"/>
    </location>
</feature>
<dbReference type="AlphaFoldDB" id="A0A6G1JZ12"/>
<accession>A0A6G1JZ12</accession>
<evidence type="ECO:0008006" key="4">
    <source>
        <dbReference type="Google" id="ProtNLM"/>
    </source>
</evidence>
<gene>
    <name evidence="2" type="ORF">K504DRAFT_83890</name>
</gene>
<sequence length="86" mass="10027">MNEVFKCLLLLYSFSSLSVQEKLTMYDDKICNEHGASNCFLFLTQYNILSWSSRLEFGNPTRVLPSHEAPLHTCCGRRWRLVISEH</sequence>
<protein>
    <recommendedName>
        <fullName evidence="4">Secreted protein</fullName>
    </recommendedName>
</protein>
<name>A0A6G1JZ12_9PLEO</name>
<evidence type="ECO:0000313" key="2">
    <source>
        <dbReference type="EMBL" id="KAF2705788.1"/>
    </source>
</evidence>
<organism evidence="2 3">
    <name type="scientific">Pleomassaria siparia CBS 279.74</name>
    <dbReference type="NCBI Taxonomy" id="1314801"/>
    <lineage>
        <taxon>Eukaryota</taxon>
        <taxon>Fungi</taxon>
        <taxon>Dikarya</taxon>
        <taxon>Ascomycota</taxon>
        <taxon>Pezizomycotina</taxon>
        <taxon>Dothideomycetes</taxon>
        <taxon>Pleosporomycetidae</taxon>
        <taxon>Pleosporales</taxon>
        <taxon>Pleomassariaceae</taxon>
        <taxon>Pleomassaria</taxon>
    </lineage>
</organism>
<evidence type="ECO:0000256" key="1">
    <source>
        <dbReference type="SAM" id="SignalP"/>
    </source>
</evidence>
<proteinExistence type="predicted"/>
<reference evidence="2" key="1">
    <citation type="journal article" date="2020" name="Stud. Mycol.">
        <title>101 Dothideomycetes genomes: a test case for predicting lifestyles and emergence of pathogens.</title>
        <authorList>
            <person name="Haridas S."/>
            <person name="Albert R."/>
            <person name="Binder M."/>
            <person name="Bloem J."/>
            <person name="Labutti K."/>
            <person name="Salamov A."/>
            <person name="Andreopoulos B."/>
            <person name="Baker S."/>
            <person name="Barry K."/>
            <person name="Bills G."/>
            <person name="Bluhm B."/>
            <person name="Cannon C."/>
            <person name="Castanera R."/>
            <person name="Culley D."/>
            <person name="Daum C."/>
            <person name="Ezra D."/>
            <person name="Gonzalez J."/>
            <person name="Henrissat B."/>
            <person name="Kuo A."/>
            <person name="Liang C."/>
            <person name="Lipzen A."/>
            <person name="Lutzoni F."/>
            <person name="Magnuson J."/>
            <person name="Mondo S."/>
            <person name="Nolan M."/>
            <person name="Ohm R."/>
            <person name="Pangilinan J."/>
            <person name="Park H.-J."/>
            <person name="Ramirez L."/>
            <person name="Alfaro M."/>
            <person name="Sun H."/>
            <person name="Tritt A."/>
            <person name="Yoshinaga Y."/>
            <person name="Zwiers L.-H."/>
            <person name="Turgeon B."/>
            <person name="Goodwin S."/>
            <person name="Spatafora J."/>
            <person name="Crous P."/>
            <person name="Grigoriev I."/>
        </authorList>
    </citation>
    <scope>NUCLEOTIDE SEQUENCE</scope>
    <source>
        <strain evidence="2">CBS 279.74</strain>
    </source>
</reference>
<feature type="chain" id="PRO_5026205767" description="Secreted protein" evidence="1">
    <location>
        <begin position="21"/>
        <end position="86"/>
    </location>
</feature>